<comment type="caution">
    <text evidence="3">The sequence shown here is derived from an EMBL/GenBank/DDBJ whole genome shotgun (WGS) entry which is preliminary data.</text>
</comment>
<keyword evidence="4" id="KW-1185">Reference proteome</keyword>
<protein>
    <recommendedName>
        <fullName evidence="2">SGNH hydrolase-type esterase domain-containing protein</fullName>
    </recommendedName>
</protein>
<gene>
    <name evidence="3" type="ORF">FJT64_006347</name>
</gene>
<dbReference type="EMBL" id="VIIS01001579">
    <property type="protein sequence ID" value="KAF0296198.1"/>
    <property type="molecule type" value="Genomic_DNA"/>
</dbReference>
<keyword evidence="1" id="KW-0732">Signal</keyword>
<dbReference type="InterPro" id="IPR013830">
    <property type="entry name" value="SGNH_hydro"/>
</dbReference>
<dbReference type="InterPro" id="IPR036514">
    <property type="entry name" value="SGNH_hydro_sf"/>
</dbReference>
<dbReference type="AlphaFoldDB" id="A0A6A4W2I1"/>
<dbReference type="SUPFAM" id="SSF52266">
    <property type="entry name" value="SGNH hydrolase"/>
    <property type="match status" value="1"/>
</dbReference>
<accession>A0A6A4W2I1</accession>
<dbReference type="CDD" id="cd00229">
    <property type="entry name" value="SGNH_hydrolase"/>
    <property type="match status" value="1"/>
</dbReference>
<dbReference type="Proteomes" id="UP000440578">
    <property type="component" value="Unassembled WGS sequence"/>
</dbReference>
<organism evidence="3 4">
    <name type="scientific">Amphibalanus amphitrite</name>
    <name type="common">Striped barnacle</name>
    <name type="synonym">Balanus amphitrite</name>
    <dbReference type="NCBI Taxonomy" id="1232801"/>
    <lineage>
        <taxon>Eukaryota</taxon>
        <taxon>Metazoa</taxon>
        <taxon>Ecdysozoa</taxon>
        <taxon>Arthropoda</taxon>
        <taxon>Crustacea</taxon>
        <taxon>Multicrustacea</taxon>
        <taxon>Cirripedia</taxon>
        <taxon>Thoracica</taxon>
        <taxon>Thoracicalcarea</taxon>
        <taxon>Balanomorpha</taxon>
        <taxon>Balanoidea</taxon>
        <taxon>Balanidae</taxon>
        <taxon>Amphibalaninae</taxon>
        <taxon>Amphibalanus</taxon>
    </lineage>
</organism>
<dbReference type="Pfam" id="PF13472">
    <property type="entry name" value="Lipase_GDSL_2"/>
    <property type="match status" value="1"/>
</dbReference>
<evidence type="ECO:0000313" key="4">
    <source>
        <dbReference type="Proteomes" id="UP000440578"/>
    </source>
</evidence>
<feature type="chain" id="PRO_5025616071" description="SGNH hydrolase-type esterase domain-containing protein" evidence="1">
    <location>
        <begin position="18"/>
        <end position="183"/>
    </location>
</feature>
<reference evidence="3 4" key="1">
    <citation type="submission" date="2019-07" db="EMBL/GenBank/DDBJ databases">
        <title>Draft genome assembly of a fouling barnacle, Amphibalanus amphitrite (Darwin, 1854): The first reference genome for Thecostraca.</title>
        <authorList>
            <person name="Kim W."/>
        </authorList>
    </citation>
    <scope>NUCLEOTIDE SEQUENCE [LARGE SCALE GENOMIC DNA]</scope>
    <source>
        <strain evidence="3">SNU_AA5</strain>
        <tissue evidence="3">Soma without cirri and trophi</tissue>
    </source>
</reference>
<name>A0A6A4W2I1_AMPAM</name>
<feature type="domain" description="SGNH hydrolase-type esterase" evidence="2">
    <location>
        <begin position="14"/>
        <end position="167"/>
    </location>
</feature>
<dbReference type="Gene3D" id="3.40.50.1110">
    <property type="entry name" value="SGNH hydrolase"/>
    <property type="match status" value="1"/>
</dbReference>
<feature type="signal peptide" evidence="1">
    <location>
        <begin position="1"/>
        <end position="17"/>
    </location>
</feature>
<evidence type="ECO:0000256" key="1">
    <source>
        <dbReference type="SAM" id="SignalP"/>
    </source>
</evidence>
<sequence>MLAVITPMLLVIGDSYAHWASSRCQLREGVQAAGRRGARIADDEFRRWAIRVAHHVRPQDALLIIGGNDMAHEHFSPRLLGQHYEELVLGLLAAGVGFVHILPIPPRSASRPGSVPAPVYRRRRRLTNQVLRRLFCRPVAAPCVAMCEFPMGDGFLGRDGVHPSEDGWRRLQTLISHIAAISA</sequence>
<evidence type="ECO:0000259" key="2">
    <source>
        <dbReference type="Pfam" id="PF13472"/>
    </source>
</evidence>
<proteinExistence type="predicted"/>
<evidence type="ECO:0000313" key="3">
    <source>
        <dbReference type="EMBL" id="KAF0296198.1"/>
    </source>
</evidence>